<name>A0A8B3DRD4_VIBHA</name>
<dbReference type="EMBL" id="QOUW02000007">
    <property type="protein sequence ID" value="RIW17894.1"/>
    <property type="molecule type" value="Genomic_DNA"/>
</dbReference>
<organism evidence="1 2">
    <name type="scientific">Vibrio harveyi</name>
    <name type="common">Beneckea harveyi</name>
    <dbReference type="NCBI Taxonomy" id="669"/>
    <lineage>
        <taxon>Bacteria</taxon>
        <taxon>Pseudomonadati</taxon>
        <taxon>Pseudomonadota</taxon>
        <taxon>Gammaproteobacteria</taxon>
        <taxon>Vibrionales</taxon>
        <taxon>Vibrionaceae</taxon>
        <taxon>Vibrio</taxon>
    </lineage>
</organism>
<evidence type="ECO:0000313" key="2">
    <source>
        <dbReference type="Proteomes" id="UP000253437"/>
    </source>
</evidence>
<protein>
    <submittedName>
        <fullName evidence="1">Uncharacterized protein</fullName>
    </submittedName>
</protein>
<sequence length="106" mass="11534">MGLFSRSKPSAKAIIGEVADLGDRFFTSDEERQAFQYKMAVLASKSDNVIARTGRGALMWMFALVGGYNFMLRDMIGILLGRELPPAVIDSGDLLQHLIGIIAGTL</sequence>
<dbReference type="AlphaFoldDB" id="A0A8B3DRD4"/>
<comment type="caution">
    <text evidence="1">The sequence shown here is derived from an EMBL/GenBank/DDBJ whole genome shotgun (WGS) entry which is preliminary data.</text>
</comment>
<evidence type="ECO:0000313" key="1">
    <source>
        <dbReference type="EMBL" id="RIW17894.1"/>
    </source>
</evidence>
<accession>A0A8B3DRD4</accession>
<proteinExistence type="predicted"/>
<dbReference type="RefSeq" id="WP_114091710.1">
    <property type="nucleotide sequence ID" value="NZ_QOUW02000007.1"/>
</dbReference>
<gene>
    <name evidence="1" type="ORF">DS957_003770</name>
</gene>
<reference evidence="1 2" key="1">
    <citation type="submission" date="2018-08" db="EMBL/GenBank/DDBJ databases">
        <title>Vibrio harveyi strains pathogenic to white snook Centropomus viridis Lockington (1877) and potential probiotic bacteria.</title>
        <authorList>
            <person name="Soto-Rodriguez S."/>
            <person name="Gomez-Gil B."/>
            <person name="Lozano-Olvera R."/>
        </authorList>
    </citation>
    <scope>NUCLEOTIDE SEQUENCE [LARGE SCALE GENOMIC DNA]</scope>
    <source>
        <strain evidence="1 2">CAIM 1508</strain>
    </source>
</reference>
<dbReference type="Proteomes" id="UP000253437">
    <property type="component" value="Unassembled WGS sequence"/>
</dbReference>